<evidence type="ECO:0000256" key="1">
    <source>
        <dbReference type="SAM" id="SignalP"/>
    </source>
</evidence>
<evidence type="ECO:0000313" key="3">
    <source>
        <dbReference type="Proteomes" id="UP000319829"/>
    </source>
</evidence>
<feature type="signal peptide" evidence="1">
    <location>
        <begin position="1"/>
        <end position="21"/>
    </location>
</feature>
<dbReference type="EMBL" id="VBOU01000094">
    <property type="protein sequence ID" value="TMQ52746.1"/>
    <property type="molecule type" value="Genomic_DNA"/>
</dbReference>
<reference evidence="2 3" key="1">
    <citation type="journal article" date="2019" name="Nat. Microbiol.">
        <title>Mediterranean grassland soil C-N compound turnover is dependent on rainfall and depth, and is mediated by genomically divergent microorganisms.</title>
        <authorList>
            <person name="Diamond S."/>
            <person name="Andeer P.F."/>
            <person name="Li Z."/>
            <person name="Crits-Christoph A."/>
            <person name="Burstein D."/>
            <person name="Anantharaman K."/>
            <person name="Lane K.R."/>
            <person name="Thomas B.C."/>
            <person name="Pan C."/>
            <person name="Northen T.R."/>
            <person name="Banfield J.F."/>
        </authorList>
    </citation>
    <scope>NUCLEOTIDE SEQUENCE [LARGE SCALE GENOMIC DNA]</scope>
    <source>
        <strain evidence="2">WS_4</strain>
    </source>
</reference>
<protein>
    <recommendedName>
        <fullName evidence="4">Zinc-regulated TonB-dependent outer membrane receptor</fullName>
    </recommendedName>
</protein>
<proteinExistence type="predicted"/>
<dbReference type="Gene3D" id="2.40.160.10">
    <property type="entry name" value="Porin"/>
    <property type="match status" value="1"/>
</dbReference>
<evidence type="ECO:0000313" key="2">
    <source>
        <dbReference type="EMBL" id="TMQ52746.1"/>
    </source>
</evidence>
<dbReference type="Proteomes" id="UP000319829">
    <property type="component" value="Unassembled WGS sequence"/>
</dbReference>
<organism evidence="2 3">
    <name type="scientific">Eiseniibacteriota bacterium</name>
    <dbReference type="NCBI Taxonomy" id="2212470"/>
    <lineage>
        <taxon>Bacteria</taxon>
        <taxon>Candidatus Eiseniibacteriota</taxon>
    </lineage>
</organism>
<accession>A0A538SMZ4</accession>
<feature type="chain" id="PRO_5021748993" description="Zinc-regulated TonB-dependent outer membrane receptor" evidence="1">
    <location>
        <begin position="22"/>
        <end position="450"/>
    </location>
</feature>
<evidence type="ECO:0008006" key="4">
    <source>
        <dbReference type="Google" id="ProtNLM"/>
    </source>
</evidence>
<sequence>MLQRLMLAYMLLATSTAPALAGAVNPDISAVGQQGALDSLTFAVRALQARVDSLASAGEESAAASPAAQQSPSTAPVARAGGTYMNVSYDGLADFGWSSEPNVGSLQGGDHDPHVRGFTIPNAELALDGTVDPYFKGFSNIVLKLNSDGETGIELEETYLLTTSLPWNLQLKGGQFFAEFGRQNAQHPHAWSFVDQPLVLNRMFGPDGLRSQGARISWLAPTSWYSEATLSVLNSAGGTTFSFRSPESSELHGGVPVERGVRALEDFLVVPRIATSVDLTTTQTLVLGTSAAFGPNNSGPRARTQVYGADLYWKWKSATADRGFPFFSSQTEALFRSYGAAERVSAEDASVTLSSETLRDRGVYSQLLWGIKPLWVAGLRGDYVSGDAGAFDSPLRGERYRLSPNLTWFPSEFSKLRLQYNYDHRKGLGADHSVWLQSEFLLGAHAAHKF</sequence>
<dbReference type="InterPro" id="IPR023614">
    <property type="entry name" value="Porin_dom_sf"/>
</dbReference>
<keyword evidence="1" id="KW-0732">Signal</keyword>
<comment type="caution">
    <text evidence="2">The sequence shown here is derived from an EMBL/GenBank/DDBJ whole genome shotgun (WGS) entry which is preliminary data.</text>
</comment>
<gene>
    <name evidence="2" type="ORF">E6K74_11420</name>
</gene>
<dbReference type="AlphaFoldDB" id="A0A538SMZ4"/>
<name>A0A538SMZ4_UNCEI</name>